<dbReference type="NCBIfam" id="TIGR04282">
    <property type="entry name" value="glyco_like_cofC"/>
    <property type="match status" value="1"/>
</dbReference>
<dbReference type="Pfam" id="PF09837">
    <property type="entry name" value="DUF2064"/>
    <property type="match status" value="1"/>
</dbReference>
<dbReference type="AlphaFoldDB" id="A0A6J4E954"/>
<dbReference type="PANTHER" id="PTHR36529:SF1">
    <property type="entry name" value="GLYCOSYLTRANSFERASE"/>
    <property type="match status" value="1"/>
</dbReference>
<evidence type="ECO:0000313" key="2">
    <source>
        <dbReference type="EMBL" id="GJN55363.1"/>
    </source>
</evidence>
<reference evidence="1 3" key="1">
    <citation type="submission" date="2020-05" db="EMBL/GenBank/DDBJ databases">
        <title>Characterization of novel class B3 metallo-beta-lactamase from novel Pseudomonas species.</title>
        <authorList>
            <person name="Yamada K."/>
            <person name="Aoki K."/>
            <person name="Ishii Y."/>
        </authorList>
    </citation>
    <scope>NUCLEOTIDE SEQUENCE [LARGE SCALE GENOMIC DNA]</scope>
    <source>
        <strain evidence="1 3">TUM18999</strain>
        <strain evidence="2 4">TUM20286</strain>
    </source>
</reference>
<accession>A0A6J4E954</accession>
<dbReference type="KEGG" id="ptw:TUM18999_39670"/>
<dbReference type="EMBL" id="AP023189">
    <property type="protein sequence ID" value="BCG25776.1"/>
    <property type="molecule type" value="Genomic_DNA"/>
</dbReference>
<dbReference type="InterPro" id="IPR029044">
    <property type="entry name" value="Nucleotide-diphossugar_trans"/>
</dbReference>
<dbReference type="InterPro" id="IPR018641">
    <property type="entry name" value="Trfase_1_rSAM/seldom-assoc"/>
</dbReference>
<name>A0A6J4E954_9PSED</name>
<dbReference type="Gene3D" id="3.90.550.10">
    <property type="entry name" value="Spore Coat Polysaccharide Biosynthesis Protein SpsA, Chain A"/>
    <property type="match status" value="1"/>
</dbReference>
<protein>
    <recommendedName>
        <fullName evidence="5">Glycosyltransferase</fullName>
    </recommendedName>
</protein>
<evidence type="ECO:0000313" key="3">
    <source>
        <dbReference type="Proteomes" id="UP000509383"/>
    </source>
</evidence>
<gene>
    <name evidence="1" type="ORF">TUM18999_39670</name>
    <name evidence="2" type="ORF">TUM20286_51150</name>
</gene>
<dbReference type="RefSeq" id="WP_173177684.1">
    <property type="nucleotide sequence ID" value="NZ_AP023189.1"/>
</dbReference>
<dbReference type="PANTHER" id="PTHR36529">
    <property type="entry name" value="SLL1095 PROTEIN"/>
    <property type="match status" value="1"/>
</dbReference>
<dbReference type="EMBL" id="BQKM01000018">
    <property type="protein sequence ID" value="GJN55363.1"/>
    <property type="molecule type" value="Genomic_DNA"/>
</dbReference>
<keyword evidence="4" id="KW-1185">Reference proteome</keyword>
<dbReference type="SUPFAM" id="SSF53448">
    <property type="entry name" value="Nucleotide-diphospho-sugar transferases"/>
    <property type="match status" value="1"/>
</dbReference>
<sequence>MSLSISLHLLARAPQPGSVKNRLVPVLGEEGASVLQRQLVERALGLPVAGFGERFLWLDDGPDEALSSLAGELGWTVIGQPAGDLGERMRRIAALGLAESDAVVLFGHDSPALDADYLAAACEALQQHQAVLGPTEEGGYVLLGLRRVDPRLFEAMPWGSDRLLALTCERLKELEWSHGLLPVMWALDRPEHLPRLAELGIEVRVP</sequence>
<evidence type="ECO:0000313" key="1">
    <source>
        <dbReference type="EMBL" id="BCG25776.1"/>
    </source>
</evidence>
<evidence type="ECO:0000313" key="4">
    <source>
        <dbReference type="Proteomes" id="UP001054892"/>
    </source>
</evidence>
<proteinExistence type="predicted"/>
<dbReference type="Proteomes" id="UP000509383">
    <property type="component" value="Chromosome"/>
</dbReference>
<dbReference type="Proteomes" id="UP001054892">
    <property type="component" value="Unassembled WGS sequence"/>
</dbReference>
<evidence type="ECO:0008006" key="5">
    <source>
        <dbReference type="Google" id="ProtNLM"/>
    </source>
</evidence>
<organism evidence="1 3">
    <name type="scientific">Pseudomonas tohonis</name>
    <dbReference type="NCBI Taxonomy" id="2725477"/>
    <lineage>
        <taxon>Bacteria</taxon>
        <taxon>Pseudomonadati</taxon>
        <taxon>Pseudomonadota</taxon>
        <taxon>Gammaproteobacteria</taxon>
        <taxon>Pseudomonadales</taxon>
        <taxon>Pseudomonadaceae</taxon>
        <taxon>Pseudomonas</taxon>
    </lineage>
</organism>